<dbReference type="PANTHER" id="PTHR24421">
    <property type="entry name" value="NITRATE/NITRITE SENSOR PROTEIN NARX-RELATED"/>
    <property type="match status" value="1"/>
</dbReference>
<dbReference type="InterPro" id="IPR003594">
    <property type="entry name" value="HATPase_dom"/>
</dbReference>
<dbReference type="Proteomes" id="UP000292686">
    <property type="component" value="Unassembled WGS sequence"/>
</dbReference>
<keyword evidence="4" id="KW-0812">Transmembrane</keyword>
<evidence type="ECO:0000256" key="3">
    <source>
        <dbReference type="ARBA" id="ARBA00023012"/>
    </source>
</evidence>
<evidence type="ECO:0000313" key="6">
    <source>
        <dbReference type="EMBL" id="NYD68495.1"/>
    </source>
</evidence>
<dbReference type="RefSeq" id="WP_129175369.1">
    <property type="nucleotide sequence ID" value="NZ_JACCBI010000001.1"/>
</dbReference>
<evidence type="ECO:0000313" key="7">
    <source>
        <dbReference type="EMBL" id="RXZ85882.1"/>
    </source>
</evidence>
<evidence type="ECO:0000313" key="9">
    <source>
        <dbReference type="Proteomes" id="UP000581087"/>
    </source>
</evidence>
<accession>A0A4Q2M7R0</accession>
<dbReference type="GO" id="GO:0000160">
    <property type="term" value="P:phosphorelay signal transduction system"/>
    <property type="evidence" value="ECO:0007669"/>
    <property type="project" value="UniProtKB-KW"/>
</dbReference>
<protein>
    <submittedName>
        <fullName evidence="6">Signal transduction histidine kinase</fullName>
    </submittedName>
</protein>
<dbReference type="SUPFAM" id="SSF55874">
    <property type="entry name" value="ATPase domain of HSP90 chaperone/DNA topoisomerase II/histidine kinase"/>
    <property type="match status" value="1"/>
</dbReference>
<reference evidence="6 9" key="2">
    <citation type="submission" date="2020-07" db="EMBL/GenBank/DDBJ databases">
        <title>Sequencing the genomes of 1000 actinobacteria strains.</title>
        <authorList>
            <person name="Klenk H.-P."/>
        </authorList>
    </citation>
    <scope>NUCLEOTIDE SEQUENCE [LARGE SCALE GENOMIC DNA]</scope>
    <source>
        <strain evidence="6 9">DSM 23870</strain>
    </source>
</reference>
<name>A0A4Q2M7R0_9MICO</name>
<dbReference type="InterPro" id="IPR036890">
    <property type="entry name" value="HATPase_C_sf"/>
</dbReference>
<feature type="transmembrane region" description="Helical" evidence="4">
    <location>
        <begin position="47"/>
        <end position="64"/>
    </location>
</feature>
<dbReference type="GO" id="GO:0016301">
    <property type="term" value="F:kinase activity"/>
    <property type="evidence" value="ECO:0007669"/>
    <property type="project" value="UniProtKB-KW"/>
</dbReference>
<keyword evidence="1" id="KW-0808">Transferase</keyword>
<dbReference type="InterPro" id="IPR050482">
    <property type="entry name" value="Sensor_HK_TwoCompSys"/>
</dbReference>
<evidence type="ECO:0000256" key="2">
    <source>
        <dbReference type="ARBA" id="ARBA00022777"/>
    </source>
</evidence>
<keyword evidence="4" id="KW-1133">Transmembrane helix</keyword>
<feature type="transmembrane region" description="Helical" evidence="4">
    <location>
        <begin position="69"/>
        <end position="88"/>
    </location>
</feature>
<dbReference type="Pfam" id="PF13581">
    <property type="entry name" value="HATPase_c_2"/>
    <property type="match status" value="1"/>
</dbReference>
<dbReference type="OrthoDB" id="4881511at2"/>
<evidence type="ECO:0000256" key="4">
    <source>
        <dbReference type="SAM" id="Phobius"/>
    </source>
</evidence>
<feature type="domain" description="Histidine kinase/HSP90-like ATPase" evidence="5">
    <location>
        <begin position="212"/>
        <end position="291"/>
    </location>
</feature>
<keyword evidence="3" id="KW-0902">Two-component regulatory system</keyword>
<sequence>MLLALGAIRASIVFVRVLAGVTAVGYIGLLVLWAFDGPIGVAPHGDVWPLSLTAIPAVTAVVAYPRPPVWGYLAITTAFTFVIAERSSSSPDATVEALEIALYSAVFCSIFVGCSVAAIANARRLDASIVASAAKAREHAAAAARERERARFEALIHDGVISTLLMAGRGTLDSVAGAAQAQRTLAELADVREPGGAAISTDELDERLRSLLATYTVWVDFLRGPLSELALPADVAEALESATAEAVRNSVVHAGPRVRRAVLFSVTDDAVEIVVRDDGRGFDRLSLPPGRLGLTRSIEARMRAIPGGSASVVSAPGEGTRVSLVWEAR</sequence>
<dbReference type="EMBL" id="JACCBI010000001">
    <property type="protein sequence ID" value="NYD68495.1"/>
    <property type="molecule type" value="Genomic_DNA"/>
</dbReference>
<keyword evidence="4" id="KW-0472">Membrane</keyword>
<gene>
    <name evidence="6" type="ORF">BJ972_003014</name>
    <name evidence="7" type="ORF">ESP50_11730</name>
</gene>
<keyword evidence="2 6" id="KW-0418">Kinase</keyword>
<evidence type="ECO:0000259" key="5">
    <source>
        <dbReference type="Pfam" id="PF13581"/>
    </source>
</evidence>
<dbReference type="Proteomes" id="UP000581087">
    <property type="component" value="Unassembled WGS sequence"/>
</dbReference>
<dbReference type="Gene3D" id="3.30.565.10">
    <property type="entry name" value="Histidine kinase-like ATPase, C-terminal domain"/>
    <property type="match status" value="1"/>
</dbReference>
<proteinExistence type="predicted"/>
<keyword evidence="8" id="KW-1185">Reference proteome</keyword>
<dbReference type="PANTHER" id="PTHR24421:SF61">
    <property type="entry name" value="OXYGEN SENSOR HISTIDINE KINASE NREB"/>
    <property type="match status" value="1"/>
</dbReference>
<dbReference type="AlphaFoldDB" id="A0A4Q2M7R0"/>
<feature type="transmembrane region" description="Helical" evidence="4">
    <location>
        <begin position="12"/>
        <end position="35"/>
    </location>
</feature>
<reference evidence="7 8" key="1">
    <citation type="submission" date="2019-01" db="EMBL/GenBank/DDBJ databases">
        <title>Agromyces.</title>
        <authorList>
            <person name="Li J."/>
        </authorList>
    </citation>
    <scope>NUCLEOTIDE SEQUENCE [LARGE SCALE GENOMIC DNA]</scope>
    <source>
        <strain evidence="7 8">DSM 23870</strain>
    </source>
</reference>
<evidence type="ECO:0000313" key="8">
    <source>
        <dbReference type="Proteomes" id="UP000292686"/>
    </source>
</evidence>
<comment type="caution">
    <text evidence="7">The sequence shown here is derived from an EMBL/GenBank/DDBJ whole genome shotgun (WGS) entry which is preliminary data.</text>
</comment>
<organism evidence="7 8">
    <name type="scientific">Agromyces atrinae</name>
    <dbReference type="NCBI Taxonomy" id="592376"/>
    <lineage>
        <taxon>Bacteria</taxon>
        <taxon>Bacillati</taxon>
        <taxon>Actinomycetota</taxon>
        <taxon>Actinomycetes</taxon>
        <taxon>Micrococcales</taxon>
        <taxon>Microbacteriaceae</taxon>
        <taxon>Agromyces</taxon>
    </lineage>
</organism>
<dbReference type="EMBL" id="SDPM01000006">
    <property type="protein sequence ID" value="RXZ85882.1"/>
    <property type="molecule type" value="Genomic_DNA"/>
</dbReference>
<feature type="transmembrane region" description="Helical" evidence="4">
    <location>
        <begin position="100"/>
        <end position="120"/>
    </location>
</feature>
<evidence type="ECO:0000256" key="1">
    <source>
        <dbReference type="ARBA" id="ARBA00022679"/>
    </source>
</evidence>